<evidence type="ECO:0000256" key="9">
    <source>
        <dbReference type="ARBA" id="ARBA00022771"/>
    </source>
</evidence>
<evidence type="ECO:0000256" key="14">
    <source>
        <dbReference type="ARBA" id="ARBA00023242"/>
    </source>
</evidence>
<comment type="subcellular location">
    <subcellularLocation>
        <location evidence="2 15">Nucleus</location>
    </subcellularLocation>
</comment>
<keyword evidence="19" id="KW-1185">Reference proteome</keyword>
<evidence type="ECO:0000256" key="12">
    <source>
        <dbReference type="ARBA" id="ARBA00023172"/>
    </source>
</evidence>
<reference evidence="18 19" key="1">
    <citation type="submission" date="2024-02" db="EMBL/GenBank/DDBJ databases">
        <authorList>
            <person name="Vignale AGUSTIN F."/>
            <person name="Sosa J E."/>
            <person name="Modenutti C."/>
        </authorList>
    </citation>
    <scope>NUCLEOTIDE SEQUENCE [LARGE SCALE GENOMIC DNA]</scope>
</reference>
<dbReference type="Gene3D" id="1.10.10.10">
    <property type="entry name" value="Winged helix-like DNA-binding domain superfamily/Winged helix DNA-binding domain"/>
    <property type="match status" value="1"/>
</dbReference>
<dbReference type="GO" id="GO:0030915">
    <property type="term" value="C:Smc5-Smc6 complex"/>
    <property type="evidence" value="ECO:0007669"/>
    <property type="project" value="UniProtKB-UniRule"/>
</dbReference>
<comment type="subunit">
    <text evidence="15">Component of the Smc5-Smc6 complex.</text>
</comment>
<keyword evidence="8 15" id="KW-0227">DNA damage</keyword>
<protein>
    <recommendedName>
        <fullName evidence="5 15">Non-structural maintenance of chromosomes element 1 homolog</fullName>
        <ecNumber evidence="4 15">2.3.2.27</ecNumber>
    </recommendedName>
</protein>
<dbReference type="InterPro" id="IPR014857">
    <property type="entry name" value="Nse1_RING_C4HC3-type"/>
</dbReference>
<evidence type="ECO:0000256" key="5">
    <source>
        <dbReference type="ARBA" id="ARBA00019422"/>
    </source>
</evidence>
<keyword evidence="13 15" id="KW-0234">DNA repair</keyword>
<evidence type="ECO:0000256" key="7">
    <source>
        <dbReference type="ARBA" id="ARBA00022723"/>
    </source>
</evidence>
<sequence>MIETIAQDATAQGTISNIDALNIRLENQVPTATDSQSQGGSTHIPPAFKNFSLSQKEKTLEELVRDQWLCSTLDNKIGLGVRSFLDLRSWFYNNDVAACEVCNEAGVKAEFCGKEGCTVRIHEYCLKKKFSQRGVARVCPGCGTQWSNSLPKEEAIEENDENGPSQNHPPPVPYMRKRPRTHQTVDDTVGSDPSQPSAPVSDAKRITRSSARLRSAT</sequence>
<dbReference type="Pfam" id="PF07574">
    <property type="entry name" value="SMC_Nse1"/>
    <property type="match status" value="1"/>
</dbReference>
<evidence type="ECO:0000256" key="3">
    <source>
        <dbReference type="ARBA" id="ARBA00010258"/>
    </source>
</evidence>
<dbReference type="GO" id="GO:0061630">
    <property type="term" value="F:ubiquitin protein ligase activity"/>
    <property type="evidence" value="ECO:0007669"/>
    <property type="project" value="UniProtKB-EC"/>
</dbReference>
<comment type="caution">
    <text evidence="18">The sequence shown here is derived from an EMBL/GenBank/DDBJ whole genome shotgun (WGS) entry which is preliminary data.</text>
</comment>
<feature type="domain" description="Non-structural maintenance of chromosomes element 1 RING C4HC3-type" evidence="17">
    <location>
        <begin position="99"/>
        <end position="142"/>
    </location>
</feature>
<evidence type="ECO:0000313" key="18">
    <source>
        <dbReference type="EMBL" id="CAK9172919.1"/>
    </source>
</evidence>
<dbReference type="CDD" id="cd16493">
    <property type="entry name" value="RING-CH-C4HC3_NSE1"/>
    <property type="match status" value="1"/>
</dbReference>
<dbReference type="GO" id="GO:0006281">
    <property type="term" value="P:DNA repair"/>
    <property type="evidence" value="ECO:0007669"/>
    <property type="project" value="UniProtKB-UniRule"/>
</dbReference>
<evidence type="ECO:0000256" key="2">
    <source>
        <dbReference type="ARBA" id="ARBA00004123"/>
    </source>
</evidence>
<name>A0ABC8TZB9_9AQUA</name>
<dbReference type="PANTHER" id="PTHR20973">
    <property type="entry name" value="NON-SMC ELEMENT 1-RELATED"/>
    <property type="match status" value="1"/>
</dbReference>
<dbReference type="Pfam" id="PF08746">
    <property type="entry name" value="zf-RING-like"/>
    <property type="match status" value="1"/>
</dbReference>
<evidence type="ECO:0000259" key="17">
    <source>
        <dbReference type="Pfam" id="PF08746"/>
    </source>
</evidence>
<evidence type="ECO:0000256" key="1">
    <source>
        <dbReference type="ARBA" id="ARBA00000900"/>
    </source>
</evidence>
<evidence type="ECO:0000256" key="15">
    <source>
        <dbReference type="RuleBase" id="RU368018"/>
    </source>
</evidence>
<dbReference type="GO" id="GO:0005634">
    <property type="term" value="C:nucleus"/>
    <property type="evidence" value="ECO:0007669"/>
    <property type="project" value="UniProtKB-SubCell"/>
</dbReference>
<dbReference type="AlphaFoldDB" id="A0ABC8TZB9"/>
<evidence type="ECO:0000256" key="4">
    <source>
        <dbReference type="ARBA" id="ARBA00012483"/>
    </source>
</evidence>
<keyword evidence="7 15" id="KW-0479">Metal-binding</keyword>
<dbReference type="Gene3D" id="3.30.40.10">
    <property type="entry name" value="Zinc/RING finger domain, C3HC4 (zinc finger)"/>
    <property type="match status" value="1"/>
</dbReference>
<dbReference type="InterPro" id="IPR036388">
    <property type="entry name" value="WH-like_DNA-bd_sf"/>
</dbReference>
<feature type="region of interest" description="Disordered" evidence="16">
    <location>
        <begin position="154"/>
        <end position="217"/>
    </location>
</feature>
<comment type="similarity">
    <text evidence="3 15">Belongs to the NSE1 family.</text>
</comment>
<dbReference type="InterPro" id="IPR011513">
    <property type="entry name" value="Nse1"/>
</dbReference>
<keyword evidence="12 15" id="KW-0233">DNA recombination</keyword>
<dbReference type="GO" id="GO:0008270">
    <property type="term" value="F:zinc ion binding"/>
    <property type="evidence" value="ECO:0007669"/>
    <property type="project" value="UniProtKB-KW"/>
</dbReference>
<accession>A0ABC8TZB9</accession>
<dbReference type="Proteomes" id="UP001642360">
    <property type="component" value="Unassembled WGS sequence"/>
</dbReference>
<gene>
    <name evidence="18" type="ORF">ILEXP_LOCUS42612</name>
</gene>
<evidence type="ECO:0000313" key="19">
    <source>
        <dbReference type="Proteomes" id="UP001642360"/>
    </source>
</evidence>
<dbReference type="EMBL" id="CAUOFW020006102">
    <property type="protein sequence ID" value="CAK9172919.1"/>
    <property type="molecule type" value="Genomic_DNA"/>
</dbReference>
<proteinExistence type="inferred from homology"/>
<dbReference type="InterPro" id="IPR013083">
    <property type="entry name" value="Znf_RING/FYVE/PHD"/>
</dbReference>
<evidence type="ECO:0000256" key="16">
    <source>
        <dbReference type="SAM" id="MobiDB-lite"/>
    </source>
</evidence>
<evidence type="ECO:0000256" key="8">
    <source>
        <dbReference type="ARBA" id="ARBA00022763"/>
    </source>
</evidence>
<keyword evidence="10 15" id="KW-0833">Ubl conjugation pathway</keyword>
<dbReference type="EC" id="2.3.2.27" evidence="4 15"/>
<keyword evidence="11 15" id="KW-0862">Zinc</keyword>
<organism evidence="18 19">
    <name type="scientific">Ilex paraguariensis</name>
    <name type="common">yerba mate</name>
    <dbReference type="NCBI Taxonomy" id="185542"/>
    <lineage>
        <taxon>Eukaryota</taxon>
        <taxon>Viridiplantae</taxon>
        <taxon>Streptophyta</taxon>
        <taxon>Embryophyta</taxon>
        <taxon>Tracheophyta</taxon>
        <taxon>Spermatophyta</taxon>
        <taxon>Magnoliopsida</taxon>
        <taxon>eudicotyledons</taxon>
        <taxon>Gunneridae</taxon>
        <taxon>Pentapetalae</taxon>
        <taxon>asterids</taxon>
        <taxon>campanulids</taxon>
        <taxon>Aquifoliales</taxon>
        <taxon>Aquifoliaceae</taxon>
        <taxon>Ilex</taxon>
    </lineage>
</organism>
<comment type="catalytic activity">
    <reaction evidence="1 15">
        <text>S-ubiquitinyl-[E2 ubiquitin-conjugating enzyme]-L-cysteine + [acceptor protein]-L-lysine = [E2 ubiquitin-conjugating enzyme]-L-cysteine + N(6)-ubiquitinyl-[acceptor protein]-L-lysine.</text>
        <dbReference type="EC" id="2.3.2.27"/>
    </reaction>
</comment>
<evidence type="ECO:0000256" key="10">
    <source>
        <dbReference type="ARBA" id="ARBA00022786"/>
    </source>
</evidence>
<dbReference type="PANTHER" id="PTHR20973:SF0">
    <property type="entry name" value="NON-STRUCTURAL MAINTENANCE OF CHROMOSOMES ELEMENT 1 HOMOLOG"/>
    <property type="match status" value="1"/>
</dbReference>
<evidence type="ECO:0000256" key="11">
    <source>
        <dbReference type="ARBA" id="ARBA00022833"/>
    </source>
</evidence>
<keyword evidence="6 15" id="KW-0808">Transferase</keyword>
<keyword evidence="9 15" id="KW-0863">Zinc-finger</keyword>
<keyword evidence="14 15" id="KW-0539">Nucleus</keyword>
<evidence type="ECO:0000256" key="13">
    <source>
        <dbReference type="ARBA" id="ARBA00023204"/>
    </source>
</evidence>
<evidence type="ECO:0000256" key="6">
    <source>
        <dbReference type="ARBA" id="ARBA00022679"/>
    </source>
</evidence>
<feature type="compositionally biased region" description="Polar residues" evidence="16">
    <location>
        <begin position="208"/>
        <end position="217"/>
    </location>
</feature>
<dbReference type="GO" id="GO:0006310">
    <property type="term" value="P:DNA recombination"/>
    <property type="evidence" value="ECO:0007669"/>
    <property type="project" value="UniProtKB-KW"/>
</dbReference>